<evidence type="ECO:0000256" key="3">
    <source>
        <dbReference type="ARBA" id="ARBA00022452"/>
    </source>
</evidence>
<dbReference type="Gene3D" id="2.170.130.10">
    <property type="entry name" value="TonB-dependent receptor, plug domain"/>
    <property type="match status" value="1"/>
</dbReference>
<evidence type="ECO:0000313" key="9">
    <source>
        <dbReference type="EMBL" id="GEO09170.1"/>
    </source>
</evidence>
<name>A0A512BB65_9BACT</name>
<evidence type="ECO:0000256" key="1">
    <source>
        <dbReference type="ARBA" id="ARBA00004571"/>
    </source>
</evidence>
<dbReference type="Gene3D" id="2.40.170.20">
    <property type="entry name" value="TonB-dependent receptor, beta-barrel domain"/>
    <property type="match status" value="1"/>
</dbReference>
<protein>
    <submittedName>
        <fullName evidence="9">SusC/RagA family TonB-linked outer membrane protein</fullName>
    </submittedName>
</protein>
<organism evidence="9 10">
    <name type="scientific">Segetibacter aerophilus</name>
    <dbReference type="NCBI Taxonomy" id="670293"/>
    <lineage>
        <taxon>Bacteria</taxon>
        <taxon>Pseudomonadati</taxon>
        <taxon>Bacteroidota</taxon>
        <taxon>Chitinophagia</taxon>
        <taxon>Chitinophagales</taxon>
        <taxon>Chitinophagaceae</taxon>
        <taxon>Segetibacter</taxon>
    </lineage>
</organism>
<gene>
    <name evidence="9" type="ORF">SAE01_16660</name>
</gene>
<dbReference type="InterPro" id="IPR023996">
    <property type="entry name" value="TonB-dep_OMP_SusC/RagA"/>
</dbReference>
<evidence type="ECO:0000256" key="7">
    <source>
        <dbReference type="PROSITE-ProRule" id="PRU01360"/>
    </source>
</evidence>
<evidence type="ECO:0000256" key="5">
    <source>
        <dbReference type="ARBA" id="ARBA00023136"/>
    </source>
</evidence>
<dbReference type="InterPro" id="IPR036942">
    <property type="entry name" value="Beta-barrel_TonB_sf"/>
</dbReference>
<dbReference type="NCBIfam" id="TIGR04056">
    <property type="entry name" value="OMP_RagA_SusC"/>
    <property type="match status" value="1"/>
</dbReference>
<dbReference type="Pfam" id="PF07715">
    <property type="entry name" value="Plug"/>
    <property type="match status" value="1"/>
</dbReference>
<dbReference type="Proteomes" id="UP000321513">
    <property type="component" value="Unassembled WGS sequence"/>
</dbReference>
<keyword evidence="6 7" id="KW-0998">Cell outer membrane</keyword>
<dbReference type="InterPro" id="IPR012910">
    <property type="entry name" value="Plug_dom"/>
</dbReference>
<evidence type="ECO:0000313" key="10">
    <source>
        <dbReference type="Proteomes" id="UP000321513"/>
    </source>
</evidence>
<comment type="similarity">
    <text evidence="7">Belongs to the TonB-dependent receptor family.</text>
</comment>
<dbReference type="GO" id="GO:0009279">
    <property type="term" value="C:cell outer membrane"/>
    <property type="evidence" value="ECO:0007669"/>
    <property type="project" value="UniProtKB-SubCell"/>
</dbReference>
<accession>A0A512BB65</accession>
<dbReference type="InterPro" id="IPR039426">
    <property type="entry name" value="TonB-dep_rcpt-like"/>
</dbReference>
<dbReference type="PROSITE" id="PS52016">
    <property type="entry name" value="TONB_DEPENDENT_REC_3"/>
    <property type="match status" value="1"/>
</dbReference>
<dbReference type="SUPFAM" id="SSF56935">
    <property type="entry name" value="Porins"/>
    <property type="match status" value="1"/>
</dbReference>
<dbReference type="NCBIfam" id="TIGR04057">
    <property type="entry name" value="SusC_RagA_signa"/>
    <property type="match status" value="1"/>
</dbReference>
<keyword evidence="5 7" id="KW-0472">Membrane</keyword>
<dbReference type="InterPro" id="IPR037066">
    <property type="entry name" value="Plug_dom_sf"/>
</dbReference>
<dbReference type="Gene3D" id="2.60.40.1120">
    <property type="entry name" value="Carboxypeptidase-like, regulatory domain"/>
    <property type="match status" value="1"/>
</dbReference>
<comment type="subcellular location">
    <subcellularLocation>
        <location evidence="1 7">Cell outer membrane</location>
        <topology evidence="1 7">Multi-pass membrane protein</topology>
    </subcellularLocation>
</comment>
<sequence length="1061" mass="116372">MGANNEPVSGATVSVKGTTIATQTNAEGTFTLSAPSGQSTLVISNVGFEKTEITPSGNGMVNVSLKPSNVTLTEVVVTGYSSQAKKDITGSVAVVNVKELVANPGSNIQNLLQGRAAGVNVGTSGVPGAGANVRIHGYSTFGNNEPLYVVDGARVGSITELNPNDIESMQVLKDASAASIYGSAAAGGVIIITTKKGKLGRAKVTYDAYYGNQTFKKRFDLLNTAEYGQYLYLLALNSGNVVNGQFKHGQYAGPTGISTTGPIIPDFIYAGGGLPGGKSGGIFAGEASADPTKYKLDLFDVNGPGTYQIVPANKEGTDWLGAILQDAPQMNHQISVSGATDNANYLFGLDYFDQKGIIYTTRYQRIALRSNTSFVIKNKIRVGENLQVNFTNRSGVQAFTNQDEGNPISFSYRQQPIVPVFDIAGNYGGARGANLGNSSNPYANLDRRKDGREKRLGLLGSIYAEVDFLRYFTFKSNLGVDFGNTSSFLFTPPIYENPEGRTNIAQFAEAQGYGYQATWYNTLNFRKSFNDVHEVKALLGTEIVQNQGRNINASASDFFSLDPNFQQTASSLSLTPFGSSSLFRSRKYSPVIAQVNYAYKDKYLVSASYRRDGSSDAFGPTHQFGNFPAFSLGWRVSEEGFFKNIKGINDFKIRFGYGVLGNDNISSFAYLNFFTIANDAGYPINGSNTSYTPALRHQTVANPDIKWEQTETSTLGFDATILNNKLAITLDLYNRETRDLLFEKELDASIYGGFISRQPINIGNMNNKGIDLSLSYRGNAGRDFRYDLSTTFSLYKNRVGKLADPFFEGDRTRIDPFNRSVEGQPISSFFGYVIDGFFDDAAELATLTQAGKFIGGWKYKDLSGPDGKPDGKITPEDRTFIGSPHPKFIMGFNVNMSYKGFDFATFLYWKAGGEIANYTRYWTDFNTFQGGRTRRLLYESWTPENHDAKLPRITSNDASSGTLPVNYYIEPGGYLRLRNLSLGYTLPKKIMDRFSIDRLRVYVQVQNLFTITKYTGLDPEITTANTGRNDYTRRFADRNLGVDLGNYPTNKSIIFGINLGF</sequence>
<comment type="caution">
    <text evidence="9">The sequence shown here is derived from an EMBL/GenBank/DDBJ whole genome shotgun (WGS) entry which is preliminary data.</text>
</comment>
<reference evidence="9 10" key="1">
    <citation type="submission" date="2019-07" db="EMBL/GenBank/DDBJ databases">
        <title>Whole genome shotgun sequence of Segetibacter aerophilus NBRC 106135.</title>
        <authorList>
            <person name="Hosoyama A."/>
            <person name="Uohara A."/>
            <person name="Ohji S."/>
            <person name="Ichikawa N."/>
        </authorList>
    </citation>
    <scope>NUCLEOTIDE SEQUENCE [LARGE SCALE GENOMIC DNA]</scope>
    <source>
        <strain evidence="9 10">NBRC 106135</strain>
    </source>
</reference>
<proteinExistence type="inferred from homology"/>
<dbReference type="InterPro" id="IPR008969">
    <property type="entry name" value="CarboxyPept-like_regulatory"/>
</dbReference>
<dbReference type="AlphaFoldDB" id="A0A512BB65"/>
<dbReference type="EMBL" id="BJYT01000005">
    <property type="protein sequence ID" value="GEO09170.1"/>
    <property type="molecule type" value="Genomic_DNA"/>
</dbReference>
<evidence type="ECO:0000256" key="2">
    <source>
        <dbReference type="ARBA" id="ARBA00022448"/>
    </source>
</evidence>
<dbReference type="InterPro" id="IPR023997">
    <property type="entry name" value="TonB-dep_OMP_SusC/RagA_CS"/>
</dbReference>
<dbReference type="SUPFAM" id="SSF49464">
    <property type="entry name" value="Carboxypeptidase regulatory domain-like"/>
    <property type="match status" value="1"/>
</dbReference>
<feature type="domain" description="TonB-dependent receptor plug" evidence="8">
    <location>
        <begin position="85"/>
        <end position="189"/>
    </location>
</feature>
<keyword evidence="4 7" id="KW-0812">Transmembrane</keyword>
<evidence type="ECO:0000256" key="4">
    <source>
        <dbReference type="ARBA" id="ARBA00022692"/>
    </source>
</evidence>
<keyword evidence="10" id="KW-1185">Reference proteome</keyword>
<evidence type="ECO:0000256" key="6">
    <source>
        <dbReference type="ARBA" id="ARBA00023237"/>
    </source>
</evidence>
<keyword evidence="2 7" id="KW-0813">Transport</keyword>
<dbReference type="Pfam" id="PF13715">
    <property type="entry name" value="CarbopepD_reg_2"/>
    <property type="match status" value="1"/>
</dbReference>
<evidence type="ECO:0000259" key="8">
    <source>
        <dbReference type="Pfam" id="PF07715"/>
    </source>
</evidence>
<keyword evidence="3 7" id="KW-1134">Transmembrane beta strand</keyword>